<dbReference type="Pfam" id="PF14295">
    <property type="entry name" value="PAN_4"/>
    <property type="match status" value="1"/>
</dbReference>
<protein>
    <recommendedName>
        <fullName evidence="3">Apple domain-containing protein</fullName>
    </recommendedName>
</protein>
<dbReference type="Proteomes" id="UP000250140">
    <property type="component" value="Unassembled WGS sequence"/>
</dbReference>
<accession>A0A8E2JVG7</accession>
<evidence type="ECO:0000259" key="3">
    <source>
        <dbReference type="PROSITE" id="PS50948"/>
    </source>
</evidence>
<dbReference type="InterPro" id="IPR003609">
    <property type="entry name" value="Pan_app"/>
</dbReference>
<proteinExistence type="predicted"/>
<keyword evidence="2" id="KW-0732">Signal</keyword>
<dbReference type="PROSITE" id="PS50948">
    <property type="entry name" value="PAN"/>
    <property type="match status" value="2"/>
</dbReference>
<evidence type="ECO:0000313" key="5">
    <source>
        <dbReference type="Proteomes" id="UP000250140"/>
    </source>
</evidence>
<reference evidence="4 5" key="1">
    <citation type="journal article" date="2016" name="Nat. Commun.">
        <title>Ectomycorrhizal ecology is imprinted in the genome of the dominant symbiotic fungus Cenococcum geophilum.</title>
        <authorList>
            <consortium name="DOE Joint Genome Institute"/>
            <person name="Peter M."/>
            <person name="Kohler A."/>
            <person name="Ohm R.A."/>
            <person name="Kuo A."/>
            <person name="Krutzmann J."/>
            <person name="Morin E."/>
            <person name="Arend M."/>
            <person name="Barry K.W."/>
            <person name="Binder M."/>
            <person name="Choi C."/>
            <person name="Clum A."/>
            <person name="Copeland A."/>
            <person name="Grisel N."/>
            <person name="Haridas S."/>
            <person name="Kipfer T."/>
            <person name="LaButti K."/>
            <person name="Lindquist E."/>
            <person name="Lipzen A."/>
            <person name="Maire R."/>
            <person name="Meier B."/>
            <person name="Mihaltcheva S."/>
            <person name="Molinier V."/>
            <person name="Murat C."/>
            <person name="Poggeler S."/>
            <person name="Quandt C.A."/>
            <person name="Sperisen C."/>
            <person name="Tritt A."/>
            <person name="Tisserant E."/>
            <person name="Crous P.W."/>
            <person name="Henrissat B."/>
            <person name="Nehls U."/>
            <person name="Egli S."/>
            <person name="Spatafora J.W."/>
            <person name="Grigoriev I.V."/>
            <person name="Martin F.M."/>
        </authorList>
    </citation>
    <scope>NUCLEOTIDE SEQUENCE [LARGE SCALE GENOMIC DNA]</scope>
    <source>
        <strain evidence="4 5">CBS 207.34</strain>
    </source>
</reference>
<evidence type="ECO:0000313" key="4">
    <source>
        <dbReference type="EMBL" id="OCL11099.1"/>
    </source>
</evidence>
<feature type="compositionally biased region" description="Polar residues" evidence="1">
    <location>
        <begin position="115"/>
        <end position="124"/>
    </location>
</feature>
<feature type="region of interest" description="Disordered" evidence="1">
    <location>
        <begin position="115"/>
        <end position="154"/>
    </location>
</feature>
<feature type="domain" description="Apple" evidence="3">
    <location>
        <begin position="33"/>
        <end position="108"/>
    </location>
</feature>
<organism evidence="4 5">
    <name type="scientific">Glonium stellatum</name>
    <dbReference type="NCBI Taxonomy" id="574774"/>
    <lineage>
        <taxon>Eukaryota</taxon>
        <taxon>Fungi</taxon>
        <taxon>Dikarya</taxon>
        <taxon>Ascomycota</taxon>
        <taxon>Pezizomycotina</taxon>
        <taxon>Dothideomycetes</taxon>
        <taxon>Pleosporomycetidae</taxon>
        <taxon>Gloniales</taxon>
        <taxon>Gloniaceae</taxon>
        <taxon>Glonium</taxon>
    </lineage>
</organism>
<feature type="chain" id="PRO_5034912569" description="Apple domain-containing protein" evidence="2">
    <location>
        <begin position="20"/>
        <end position="242"/>
    </location>
</feature>
<evidence type="ECO:0000256" key="2">
    <source>
        <dbReference type="SAM" id="SignalP"/>
    </source>
</evidence>
<dbReference type="Pfam" id="PF00024">
    <property type="entry name" value="PAN_1"/>
    <property type="match status" value="1"/>
</dbReference>
<keyword evidence="5" id="KW-1185">Reference proteome</keyword>
<evidence type="ECO:0000256" key="1">
    <source>
        <dbReference type="SAM" id="MobiDB-lite"/>
    </source>
</evidence>
<feature type="domain" description="Apple" evidence="3">
    <location>
        <begin position="163"/>
        <end position="240"/>
    </location>
</feature>
<feature type="signal peptide" evidence="2">
    <location>
        <begin position="1"/>
        <end position="19"/>
    </location>
</feature>
<feature type="compositionally biased region" description="Low complexity" evidence="1">
    <location>
        <begin position="125"/>
        <end position="150"/>
    </location>
</feature>
<sequence length="242" mass="23967">MLPSTVLLVASSFISLSSCLPTDQILSARAQVCGNAPSGSNTQQAVLSQPSGAQDAAACQSDCDANSSCQSFVFGMVDNTIKCLLYACAASAIPTQTSTNLIAYDKACASVPTVTPTASNPTGANTGANTSSNQGSSGSKSSPGGTTPTGNRRRRELVARKTCGGAPSGQSNAAPISTPADINTVADCKAKCAADASCQSFSFGTLTSGGGDVCRLYAVPAASVPAPASGQSLAVYDVGCSV</sequence>
<dbReference type="Gene3D" id="3.50.4.10">
    <property type="entry name" value="Hepatocyte Growth Factor"/>
    <property type="match status" value="2"/>
</dbReference>
<gene>
    <name evidence="4" type="ORF">AOQ84DRAFT_201111</name>
</gene>
<dbReference type="OrthoDB" id="3793367at2759"/>
<name>A0A8E2JVG7_9PEZI</name>
<dbReference type="EMBL" id="KV749117">
    <property type="protein sequence ID" value="OCL11099.1"/>
    <property type="molecule type" value="Genomic_DNA"/>
</dbReference>
<dbReference type="AlphaFoldDB" id="A0A8E2JVG7"/>